<dbReference type="FunFam" id="3.30.559.70:FF:000003">
    <property type="entry name" value="Carnitine acetyl transferase FacC"/>
    <property type="match status" value="1"/>
</dbReference>
<dbReference type="Pfam" id="PF00755">
    <property type="entry name" value="Carn_acyltransf"/>
    <property type="match status" value="1"/>
</dbReference>
<keyword evidence="2 5" id="KW-0808">Transferase</keyword>
<evidence type="ECO:0000256" key="2">
    <source>
        <dbReference type="ARBA" id="ARBA00022679"/>
    </source>
</evidence>
<dbReference type="EMBL" id="KN837314">
    <property type="protein sequence ID" value="KIJ28139.1"/>
    <property type="molecule type" value="Genomic_DNA"/>
</dbReference>
<evidence type="ECO:0000256" key="1">
    <source>
        <dbReference type="ARBA" id="ARBA00005232"/>
    </source>
</evidence>
<dbReference type="Gene3D" id="3.30.559.70">
    <property type="entry name" value="Choline/Carnitine o-acyltransferase, domain 2"/>
    <property type="match status" value="1"/>
</dbReference>
<feature type="active site" description="Proton acceptor" evidence="4">
    <location>
        <position position="331"/>
    </location>
</feature>
<dbReference type="Proteomes" id="UP000054279">
    <property type="component" value="Unassembled WGS sequence"/>
</dbReference>
<sequence length="743" mass="82182">MAPTPTPPTIATQGKTFAGQTSMPKLPIPPLEETCARYLRALEALQDEEEHAATKSAVNEFLESGEGERAQKMLLEYAKDKDSYIEEFWYESYLSHSDPVVLALNPFFILEDDPAPSRGSQLPRAASLIFASLAFIHDLRAELLEPDTVRGVPLDMDQYKRLFGTARVPTAKGCRMEVDYAARHVAVLRKGQFCYFDALDSANRPVMTEREILKNLEAIVADADNIPAHEVARNAVGVLSTENRKIWSHHRDDLQSNRLNADNLKVIDNSLFVVCLDDTAPETEAELCSNFLCGTYRLSGGVQVGTCTNRWYDKLQIIVCTNGAAGINFEHTGVDGHTVLRFAADIYTEGLMLMARAINPSAPSFFRAKLSPHAKINRAKAKAANSTNGNGANGSAPKEDIDTIPKKLEWALTPELRTGIRYAETRLSDLICQNDCQALEFKGYGKSFITRHGFSPDAFVQMAFQAAYFGLYGRIECTYEPAMTKAFLHGRTEAIRTVQPHSVNFQKTFFSETATPQQKIAALRTACEGHVKLTRECGKGLGQDRHLYALYCLLQRELKSSDDPTRPATPTRLPSIFTDPGYALLSTSILSTSNCGNPALRLFGFAPVAADGFGIGYIIKDDGISVCASSKHLQTRRYLDTLASYLVEVQRMVIQLYKMANEAPKPFLDHTGTLRDGKTGHAIVVRRDGLKGYGSGSEDEVGDQDDDGLAGYSFFGAGEFELFTKLRERRRPSVGKRLQIAEY</sequence>
<evidence type="ECO:0000313" key="8">
    <source>
        <dbReference type="EMBL" id="KIJ28139.1"/>
    </source>
</evidence>
<dbReference type="AlphaFoldDB" id="A0A0C9U211"/>
<name>A0A0C9U211_SPHS4</name>
<protein>
    <recommendedName>
        <fullName evidence="7">Choline/carnitine acyltransferase domain-containing protein</fullName>
    </recommendedName>
</protein>
<comment type="similarity">
    <text evidence="1 5">Belongs to the carnitine/choline acetyltransferase family.</text>
</comment>
<dbReference type="GO" id="GO:0009437">
    <property type="term" value="P:carnitine metabolic process"/>
    <property type="evidence" value="ECO:0007669"/>
    <property type="project" value="TreeGrafter"/>
</dbReference>
<dbReference type="SUPFAM" id="SSF52777">
    <property type="entry name" value="CoA-dependent acyltransferases"/>
    <property type="match status" value="2"/>
</dbReference>
<dbReference type="InterPro" id="IPR023213">
    <property type="entry name" value="CAT-like_dom_sf"/>
</dbReference>
<evidence type="ECO:0000256" key="6">
    <source>
        <dbReference type="SAM" id="MobiDB-lite"/>
    </source>
</evidence>
<dbReference type="PANTHER" id="PTHR22589:SF29">
    <property type="entry name" value="MITOCHONDRIAL CARNITINE O-ACETYLTRANSFERASE-RELATED"/>
    <property type="match status" value="1"/>
</dbReference>
<dbReference type="OrthoDB" id="240216at2759"/>
<dbReference type="Gene3D" id="3.30.559.10">
    <property type="entry name" value="Chloramphenicol acetyltransferase-like domain"/>
    <property type="match status" value="1"/>
</dbReference>
<evidence type="ECO:0000256" key="5">
    <source>
        <dbReference type="RuleBase" id="RU003801"/>
    </source>
</evidence>
<reference evidence="8 9" key="1">
    <citation type="submission" date="2014-06" db="EMBL/GenBank/DDBJ databases">
        <title>Evolutionary Origins and Diversification of the Mycorrhizal Mutualists.</title>
        <authorList>
            <consortium name="DOE Joint Genome Institute"/>
            <consortium name="Mycorrhizal Genomics Consortium"/>
            <person name="Kohler A."/>
            <person name="Kuo A."/>
            <person name="Nagy L.G."/>
            <person name="Floudas D."/>
            <person name="Copeland A."/>
            <person name="Barry K.W."/>
            <person name="Cichocki N."/>
            <person name="Veneault-Fourrey C."/>
            <person name="LaButti K."/>
            <person name="Lindquist E.A."/>
            <person name="Lipzen A."/>
            <person name="Lundell T."/>
            <person name="Morin E."/>
            <person name="Murat C."/>
            <person name="Riley R."/>
            <person name="Ohm R."/>
            <person name="Sun H."/>
            <person name="Tunlid A."/>
            <person name="Henrissat B."/>
            <person name="Grigoriev I.V."/>
            <person name="Hibbett D.S."/>
            <person name="Martin F."/>
        </authorList>
    </citation>
    <scope>NUCLEOTIDE SEQUENCE [LARGE SCALE GENOMIC DNA]</scope>
    <source>
        <strain evidence="8 9">SS14</strain>
    </source>
</reference>
<proteinExistence type="inferred from homology"/>
<keyword evidence="9" id="KW-1185">Reference proteome</keyword>
<dbReference type="GO" id="GO:0005739">
    <property type="term" value="C:mitochondrion"/>
    <property type="evidence" value="ECO:0007669"/>
    <property type="project" value="TreeGrafter"/>
</dbReference>
<dbReference type="InterPro" id="IPR000542">
    <property type="entry name" value="Carn_acyl_trans"/>
</dbReference>
<evidence type="ECO:0000256" key="4">
    <source>
        <dbReference type="PIRSR" id="PIRSR600542-1"/>
    </source>
</evidence>
<evidence type="ECO:0000259" key="7">
    <source>
        <dbReference type="Pfam" id="PF00755"/>
    </source>
</evidence>
<keyword evidence="3 5" id="KW-0012">Acyltransferase</keyword>
<dbReference type="InterPro" id="IPR042231">
    <property type="entry name" value="Cho/carn_acyl_trans_2"/>
</dbReference>
<dbReference type="GO" id="GO:0004092">
    <property type="term" value="F:carnitine O-acetyltransferase activity"/>
    <property type="evidence" value="ECO:0007669"/>
    <property type="project" value="TreeGrafter"/>
</dbReference>
<dbReference type="PROSITE" id="PS00440">
    <property type="entry name" value="ACYLTRANSF_C_2"/>
    <property type="match status" value="1"/>
</dbReference>
<accession>A0A0C9U211</accession>
<organism evidence="8 9">
    <name type="scientific">Sphaerobolus stellatus (strain SS14)</name>
    <dbReference type="NCBI Taxonomy" id="990650"/>
    <lineage>
        <taxon>Eukaryota</taxon>
        <taxon>Fungi</taxon>
        <taxon>Dikarya</taxon>
        <taxon>Basidiomycota</taxon>
        <taxon>Agaricomycotina</taxon>
        <taxon>Agaricomycetes</taxon>
        <taxon>Phallomycetidae</taxon>
        <taxon>Geastrales</taxon>
        <taxon>Sphaerobolaceae</taxon>
        <taxon>Sphaerobolus</taxon>
    </lineage>
</organism>
<evidence type="ECO:0000256" key="3">
    <source>
        <dbReference type="ARBA" id="ARBA00023315"/>
    </source>
</evidence>
<dbReference type="HOGENOM" id="CLU_013513_4_0_1"/>
<gene>
    <name evidence="8" type="ORF">M422DRAFT_37441</name>
</gene>
<feature type="compositionally biased region" description="Polar residues" evidence="6">
    <location>
        <begin position="13"/>
        <end position="23"/>
    </location>
</feature>
<feature type="region of interest" description="Disordered" evidence="6">
    <location>
        <begin position="1"/>
        <end position="27"/>
    </location>
</feature>
<dbReference type="FunFam" id="3.30.559.10:FF:000019">
    <property type="entry name" value="Carnitine acetyl transferase"/>
    <property type="match status" value="1"/>
</dbReference>
<evidence type="ECO:0000313" key="9">
    <source>
        <dbReference type="Proteomes" id="UP000054279"/>
    </source>
</evidence>
<feature type="domain" description="Choline/carnitine acyltransferase" evidence="7">
    <location>
        <begin position="26"/>
        <end position="643"/>
    </location>
</feature>
<dbReference type="PANTHER" id="PTHR22589">
    <property type="entry name" value="CARNITINE O-ACYLTRANSFERASE"/>
    <property type="match status" value="1"/>
</dbReference>
<dbReference type="InterPro" id="IPR039551">
    <property type="entry name" value="Cho/carn_acyl_trans"/>
</dbReference>